<dbReference type="InterPro" id="IPR023943">
    <property type="entry name" value="Enolase-ppase_E1"/>
</dbReference>
<dbReference type="OrthoDB" id="272500at2759"/>
<dbReference type="PANTHER" id="PTHR20371">
    <property type="entry name" value="ENOLASE-PHOSPHATASE E1"/>
    <property type="match status" value="1"/>
</dbReference>
<dbReference type="SFLD" id="SFLDG01129">
    <property type="entry name" value="C1.5:_HAD__Beta-PGM__Phosphata"/>
    <property type="match status" value="1"/>
</dbReference>
<organism evidence="7 8">
    <name type="scientific">Linderina pennispora</name>
    <dbReference type="NCBI Taxonomy" id="61395"/>
    <lineage>
        <taxon>Eukaryota</taxon>
        <taxon>Fungi</taxon>
        <taxon>Fungi incertae sedis</taxon>
        <taxon>Zoopagomycota</taxon>
        <taxon>Kickxellomycotina</taxon>
        <taxon>Kickxellomycetes</taxon>
        <taxon>Kickxellales</taxon>
        <taxon>Kickxellaceae</taxon>
        <taxon>Linderina</taxon>
    </lineage>
</organism>
<keyword evidence="4 6" id="KW-0460">Magnesium</keyword>
<dbReference type="GO" id="GO:0005634">
    <property type="term" value="C:nucleus"/>
    <property type="evidence" value="ECO:0007669"/>
    <property type="project" value="UniProtKB-SubCell"/>
</dbReference>
<dbReference type="EC" id="3.1.3.77" evidence="6"/>
<dbReference type="UniPathway" id="UPA00904">
    <property type="reaction ID" value="UER00876"/>
</dbReference>
<keyword evidence="2 6" id="KW-0479">Metal-binding</keyword>
<evidence type="ECO:0000256" key="2">
    <source>
        <dbReference type="ARBA" id="ARBA00022723"/>
    </source>
</evidence>
<dbReference type="HAMAP" id="MF_01681">
    <property type="entry name" value="Salvage_MtnC"/>
    <property type="match status" value="1"/>
</dbReference>
<comment type="function">
    <text evidence="6">Bifunctional enzyme that catalyzes the enolization of 2,3-diketo-5-methylthiopentyl-1-phosphate (DK-MTP-1-P) into the intermediate 2-hydroxy-3-keto-5-methylthiopentenyl-1-phosphate (HK-MTPenyl-1-P), which is then dephosphorylated to form the acireductone 1,2-dihydroxy-3-keto-5-methylthiopentene (DHK-MTPene).</text>
</comment>
<dbReference type="Gene3D" id="3.40.50.1000">
    <property type="entry name" value="HAD superfamily/HAD-like"/>
    <property type="match status" value="1"/>
</dbReference>
<keyword evidence="8" id="KW-1185">Reference proteome</keyword>
<feature type="binding site" evidence="6">
    <location>
        <position position="13"/>
    </location>
    <ligand>
        <name>Mg(2+)</name>
        <dbReference type="ChEBI" id="CHEBI:18420"/>
    </ligand>
</feature>
<dbReference type="NCBIfam" id="TIGR01549">
    <property type="entry name" value="HAD-SF-IA-v1"/>
    <property type="match status" value="1"/>
</dbReference>
<comment type="similarity">
    <text evidence="6">Belongs to the HAD-like hydrolase superfamily. MasA/MtnC family.</text>
</comment>
<gene>
    <name evidence="6" type="primary">UTR4</name>
    <name evidence="7" type="ORF">DL89DRAFT_265713</name>
</gene>
<protein>
    <recommendedName>
        <fullName evidence="6">Enolase-phosphatase E1</fullName>
        <ecNumber evidence="6">3.1.3.77</ecNumber>
    </recommendedName>
    <alternativeName>
        <fullName evidence="6">2,3-diketo-5-methylthio-1-phosphopentane phosphatase</fullName>
    </alternativeName>
</protein>
<dbReference type="InterPro" id="IPR027511">
    <property type="entry name" value="ENOPH1_eukaryotes"/>
</dbReference>
<dbReference type="SFLD" id="SFLDF00044">
    <property type="entry name" value="enolase-phosphatase"/>
    <property type="match status" value="1"/>
</dbReference>
<dbReference type="STRING" id="61395.A0A1Y1WF66"/>
<sequence>MAATYDTVVLDIEGTTTPITFVHETMFPYITSNIDEFLTTHWTDPTVRAHVQSIAEQANKDVADGLAQAIAIDLAADSQEEIRQKVLANVSWQMRADRKIGPLKGLQGYMWKFAFESGALVSVIYDDASMAIHRWVEAGKNVYIYSSGSVEAQKLLFGHSDHGNMLGLFSGYYDTKIGAKVEPESYSRIVKDIGVEPSRVLFISDSIKEIQAADQAGLQTVVSVRPGNAPIAEDCGFRTATNFLDIA</sequence>
<dbReference type="EMBL" id="MCFD01000003">
    <property type="protein sequence ID" value="ORX72045.1"/>
    <property type="molecule type" value="Genomic_DNA"/>
</dbReference>
<keyword evidence="6" id="KW-0539">Nucleus</keyword>
<evidence type="ECO:0000256" key="3">
    <source>
        <dbReference type="ARBA" id="ARBA00022801"/>
    </source>
</evidence>
<comment type="pathway">
    <text evidence="6">Amino-acid biosynthesis; L-methionine biosynthesis via salvage pathway; L-methionine from S-methyl-5-thio-alpha-D-ribose 1-phosphate: step 3/6.</text>
</comment>
<name>A0A1Y1WF66_9FUNG</name>
<dbReference type="HAMAP" id="MF_03117">
    <property type="entry name" value="Salvage_MtnC_euk"/>
    <property type="match status" value="1"/>
</dbReference>
<feature type="binding site" evidence="6">
    <location>
        <position position="205"/>
    </location>
    <ligand>
        <name>Mg(2+)</name>
        <dbReference type="ChEBI" id="CHEBI:18420"/>
    </ligand>
</feature>
<dbReference type="NCBIfam" id="TIGR01691">
    <property type="entry name" value="enolase-ppase"/>
    <property type="match status" value="1"/>
</dbReference>
<keyword evidence="6" id="KW-0963">Cytoplasm</keyword>
<comment type="caution">
    <text evidence="7">The sequence shown here is derived from an EMBL/GenBank/DDBJ whole genome shotgun (WGS) entry which is preliminary data.</text>
</comment>
<keyword evidence="1 6" id="KW-0028">Amino-acid biosynthesis</keyword>
<dbReference type="GO" id="GO:0005737">
    <property type="term" value="C:cytoplasm"/>
    <property type="evidence" value="ECO:0007669"/>
    <property type="project" value="UniProtKB-SubCell"/>
</dbReference>
<evidence type="ECO:0000256" key="4">
    <source>
        <dbReference type="ARBA" id="ARBA00022842"/>
    </source>
</evidence>
<evidence type="ECO:0000313" key="7">
    <source>
        <dbReference type="EMBL" id="ORX72045.1"/>
    </source>
</evidence>
<feature type="binding site" evidence="6">
    <location>
        <position position="11"/>
    </location>
    <ligand>
        <name>Mg(2+)</name>
        <dbReference type="ChEBI" id="CHEBI:18420"/>
    </ligand>
</feature>
<dbReference type="FunFam" id="3.40.50.1000:FF:000079">
    <property type="entry name" value="Enolase-phosphatase E1"/>
    <property type="match status" value="1"/>
</dbReference>
<evidence type="ECO:0000256" key="6">
    <source>
        <dbReference type="HAMAP-Rule" id="MF_03117"/>
    </source>
</evidence>
<dbReference type="CDD" id="cd01629">
    <property type="entry name" value="HAD_EP"/>
    <property type="match status" value="1"/>
</dbReference>
<dbReference type="AlphaFoldDB" id="A0A1Y1WF66"/>
<comment type="cofactor">
    <cofactor evidence="6">
        <name>Mg(2+)</name>
        <dbReference type="ChEBI" id="CHEBI:18420"/>
    </cofactor>
    <text evidence="6">Binds 1 Mg(2+) ion per subunit.</text>
</comment>
<dbReference type="SUPFAM" id="SSF56784">
    <property type="entry name" value="HAD-like"/>
    <property type="match status" value="1"/>
</dbReference>
<dbReference type="InterPro" id="IPR036412">
    <property type="entry name" value="HAD-like_sf"/>
</dbReference>
<dbReference type="Proteomes" id="UP000193922">
    <property type="component" value="Unassembled WGS sequence"/>
</dbReference>
<keyword evidence="3 6" id="KW-0378">Hydrolase</keyword>
<comment type="pathway">
    <text evidence="6">Amino-acid biosynthesis; L-methionine biosynthesis via salvage pathway; L-methionine from S-methyl-5-thio-alpha-D-ribose 1-phosphate: step 4/6.</text>
</comment>
<dbReference type="InterPro" id="IPR006439">
    <property type="entry name" value="HAD-SF_hydro_IA"/>
</dbReference>
<dbReference type="InterPro" id="IPR023214">
    <property type="entry name" value="HAD_sf"/>
</dbReference>
<dbReference type="Gene3D" id="1.10.720.60">
    <property type="match status" value="1"/>
</dbReference>
<dbReference type="PANTHER" id="PTHR20371:SF1">
    <property type="entry name" value="ENOLASE-PHOSPHATASE E1"/>
    <property type="match status" value="1"/>
</dbReference>
<feature type="binding site" evidence="6">
    <location>
        <position position="180"/>
    </location>
    <ligand>
        <name>substrate</name>
    </ligand>
</feature>
<dbReference type="SFLD" id="SFLDG01133">
    <property type="entry name" value="C1.5.4:_Enolase-phosphatase_Li"/>
    <property type="match status" value="1"/>
</dbReference>
<dbReference type="SFLD" id="SFLDS00003">
    <property type="entry name" value="Haloacid_Dehalogenase"/>
    <property type="match status" value="1"/>
</dbReference>
<dbReference type="NCBIfam" id="TIGR01509">
    <property type="entry name" value="HAD-SF-IA-v3"/>
    <property type="match status" value="1"/>
</dbReference>
<proteinExistence type="inferred from homology"/>
<feature type="binding site" evidence="6">
    <location>
        <begin position="146"/>
        <end position="147"/>
    </location>
    <ligand>
        <name>substrate</name>
    </ligand>
</feature>
<dbReference type="GO" id="GO:0000287">
    <property type="term" value="F:magnesium ion binding"/>
    <property type="evidence" value="ECO:0007669"/>
    <property type="project" value="UniProtKB-UniRule"/>
</dbReference>
<evidence type="ECO:0000313" key="8">
    <source>
        <dbReference type="Proteomes" id="UP000193922"/>
    </source>
</evidence>
<comment type="subcellular location">
    <subcellularLocation>
        <location evidence="6">Cytoplasm</location>
    </subcellularLocation>
    <subcellularLocation>
        <location evidence="6">Nucleus</location>
    </subcellularLocation>
</comment>
<evidence type="ECO:0000256" key="1">
    <source>
        <dbReference type="ARBA" id="ARBA00022605"/>
    </source>
</evidence>
<reference evidence="7 8" key="1">
    <citation type="submission" date="2016-07" db="EMBL/GenBank/DDBJ databases">
        <title>Pervasive Adenine N6-methylation of Active Genes in Fungi.</title>
        <authorList>
            <consortium name="DOE Joint Genome Institute"/>
            <person name="Mondo S.J."/>
            <person name="Dannebaum R.O."/>
            <person name="Kuo R.C."/>
            <person name="Labutti K."/>
            <person name="Haridas S."/>
            <person name="Kuo A."/>
            <person name="Salamov A."/>
            <person name="Ahrendt S.R."/>
            <person name="Lipzen A."/>
            <person name="Sullivan W."/>
            <person name="Andreopoulos W.B."/>
            <person name="Clum A."/>
            <person name="Lindquist E."/>
            <person name="Daum C."/>
            <person name="Ramamoorthy G.K."/>
            <person name="Gryganskyi A."/>
            <person name="Culley D."/>
            <person name="Magnuson J.K."/>
            <person name="James T.Y."/>
            <person name="O'Malley M.A."/>
            <person name="Stajich J.E."/>
            <person name="Spatafora J.W."/>
            <person name="Visel A."/>
            <person name="Grigoriev I.V."/>
        </authorList>
    </citation>
    <scope>NUCLEOTIDE SEQUENCE [LARGE SCALE GENOMIC DNA]</scope>
    <source>
        <strain evidence="7 8">ATCC 12442</strain>
    </source>
</reference>
<comment type="subunit">
    <text evidence="6">Monomer.</text>
</comment>
<dbReference type="GO" id="GO:0019509">
    <property type="term" value="P:L-methionine salvage from methylthioadenosine"/>
    <property type="evidence" value="ECO:0007669"/>
    <property type="project" value="UniProtKB-UniRule"/>
</dbReference>
<dbReference type="Pfam" id="PF00702">
    <property type="entry name" value="Hydrolase"/>
    <property type="match status" value="1"/>
</dbReference>
<dbReference type="GO" id="GO:0043874">
    <property type="term" value="F:acireductone synthase activity"/>
    <property type="evidence" value="ECO:0007669"/>
    <property type="project" value="UniProtKB-EC"/>
</dbReference>
<evidence type="ECO:0000256" key="5">
    <source>
        <dbReference type="ARBA" id="ARBA00023167"/>
    </source>
</evidence>
<keyword evidence="5 6" id="KW-0486">Methionine biosynthesis</keyword>
<comment type="catalytic activity">
    <reaction evidence="6">
        <text>5-methylsulfanyl-2,3-dioxopentyl phosphate + H2O = 1,2-dihydroxy-5-(methylsulfanyl)pent-1-en-3-one + phosphate</text>
        <dbReference type="Rhea" id="RHEA:21700"/>
        <dbReference type="ChEBI" id="CHEBI:15377"/>
        <dbReference type="ChEBI" id="CHEBI:43474"/>
        <dbReference type="ChEBI" id="CHEBI:49252"/>
        <dbReference type="ChEBI" id="CHEBI:58828"/>
        <dbReference type="EC" id="3.1.3.77"/>
    </reaction>
</comment>
<accession>A0A1Y1WF66</accession>